<feature type="region of interest" description="Disordered" evidence="1">
    <location>
        <begin position="115"/>
        <end position="134"/>
    </location>
</feature>
<keyword evidence="3" id="KW-1185">Reference proteome</keyword>
<dbReference type="Proteomes" id="UP001497522">
    <property type="component" value="Chromosome 8"/>
</dbReference>
<reference evidence="2" key="1">
    <citation type="submission" date="2024-03" db="EMBL/GenBank/DDBJ databases">
        <authorList>
            <consortium name="ELIXIR-Norway"/>
            <consortium name="Elixir Norway"/>
        </authorList>
    </citation>
    <scope>NUCLEOTIDE SEQUENCE</scope>
</reference>
<accession>A0ABP1BWS3</accession>
<dbReference type="PANTHER" id="PTHR33401:SF13">
    <property type="entry name" value="EXPRESSED PROTEIN"/>
    <property type="match status" value="1"/>
</dbReference>
<evidence type="ECO:0000256" key="1">
    <source>
        <dbReference type="SAM" id="MobiDB-lite"/>
    </source>
</evidence>
<organism evidence="2 3">
    <name type="scientific">Sphagnum jensenii</name>
    <dbReference type="NCBI Taxonomy" id="128206"/>
    <lineage>
        <taxon>Eukaryota</taxon>
        <taxon>Viridiplantae</taxon>
        <taxon>Streptophyta</taxon>
        <taxon>Embryophyta</taxon>
        <taxon>Bryophyta</taxon>
        <taxon>Sphagnophytina</taxon>
        <taxon>Sphagnopsida</taxon>
        <taxon>Sphagnales</taxon>
        <taxon>Sphagnaceae</taxon>
        <taxon>Sphagnum</taxon>
    </lineage>
</organism>
<feature type="region of interest" description="Disordered" evidence="1">
    <location>
        <begin position="16"/>
        <end position="99"/>
    </location>
</feature>
<sequence>MAHSAPPLPILAIVGHEPLDRSNGHMSHSSLKSNLKHKSSLPPSLQGHNGSKNNRVRVSMPVRPEAAKAKVEEEEEEEGPDSGAGDEADVANHRQKKRECKVQWIDDCGKDLTQILEFEPSDSDDSDDDNNDGQSLQVCACLIQ</sequence>
<name>A0ABP1BWS3_9BRYO</name>
<protein>
    <submittedName>
        <fullName evidence="2">Uncharacterized protein</fullName>
    </submittedName>
</protein>
<dbReference type="EMBL" id="OZ023709">
    <property type="protein sequence ID" value="CAK9880891.1"/>
    <property type="molecule type" value="Genomic_DNA"/>
</dbReference>
<feature type="compositionally biased region" description="Acidic residues" evidence="1">
    <location>
        <begin position="72"/>
        <end position="89"/>
    </location>
</feature>
<evidence type="ECO:0000313" key="3">
    <source>
        <dbReference type="Proteomes" id="UP001497522"/>
    </source>
</evidence>
<gene>
    <name evidence="2" type="ORF">CSSPJE1EN2_LOCUS22290</name>
</gene>
<dbReference type="PANTHER" id="PTHR33401">
    <property type="entry name" value="LIGHT-HARVESTING COMPLEX-LIKE PROTEIN OHP2, CHLOROPLASTIC"/>
    <property type="match status" value="1"/>
</dbReference>
<proteinExistence type="predicted"/>
<feature type="compositionally biased region" description="Acidic residues" evidence="1">
    <location>
        <begin position="119"/>
        <end position="131"/>
    </location>
</feature>
<evidence type="ECO:0000313" key="2">
    <source>
        <dbReference type="EMBL" id="CAK9880891.1"/>
    </source>
</evidence>